<keyword evidence="2" id="KW-0732">Signal</keyword>
<keyword evidence="4" id="KW-1185">Reference proteome</keyword>
<proteinExistence type="predicted"/>
<protein>
    <submittedName>
        <fullName evidence="3">Uncharacterized protein</fullName>
    </submittedName>
</protein>
<accession>A0AA38MJS4</accession>
<keyword evidence="1" id="KW-0812">Transmembrane</keyword>
<gene>
    <name evidence="3" type="ORF">Zmor_004666</name>
</gene>
<keyword evidence="1" id="KW-1133">Transmembrane helix</keyword>
<evidence type="ECO:0000256" key="1">
    <source>
        <dbReference type="SAM" id="Phobius"/>
    </source>
</evidence>
<keyword evidence="1" id="KW-0472">Membrane</keyword>
<dbReference type="Proteomes" id="UP001168821">
    <property type="component" value="Unassembled WGS sequence"/>
</dbReference>
<sequence>MAVSKTSKTFVICLVLCALLSQEVEARRKILKGRRAITRTYLRDSPIPAWAVVVLVGVGEIIVGVVVFFIMKKVVIDPPLVGTYTPAHIEEP</sequence>
<reference evidence="3" key="1">
    <citation type="journal article" date="2023" name="G3 (Bethesda)">
        <title>Whole genome assemblies of Zophobas morio and Tenebrio molitor.</title>
        <authorList>
            <person name="Kaur S."/>
            <person name="Stinson S.A."/>
            <person name="diCenzo G.C."/>
        </authorList>
    </citation>
    <scope>NUCLEOTIDE SEQUENCE</scope>
    <source>
        <strain evidence="3">QUZm001</strain>
    </source>
</reference>
<comment type="caution">
    <text evidence="3">The sequence shown here is derived from an EMBL/GenBank/DDBJ whole genome shotgun (WGS) entry which is preliminary data.</text>
</comment>
<feature type="chain" id="PRO_5041363287" evidence="2">
    <location>
        <begin position="27"/>
        <end position="92"/>
    </location>
</feature>
<evidence type="ECO:0000256" key="2">
    <source>
        <dbReference type="SAM" id="SignalP"/>
    </source>
</evidence>
<name>A0AA38MJS4_9CUCU</name>
<dbReference type="EMBL" id="JALNTZ010000002">
    <property type="protein sequence ID" value="KAJ3660200.1"/>
    <property type="molecule type" value="Genomic_DNA"/>
</dbReference>
<feature type="transmembrane region" description="Helical" evidence="1">
    <location>
        <begin position="50"/>
        <end position="70"/>
    </location>
</feature>
<dbReference type="AlphaFoldDB" id="A0AA38MJS4"/>
<feature type="signal peptide" evidence="2">
    <location>
        <begin position="1"/>
        <end position="26"/>
    </location>
</feature>
<evidence type="ECO:0000313" key="4">
    <source>
        <dbReference type="Proteomes" id="UP001168821"/>
    </source>
</evidence>
<evidence type="ECO:0000313" key="3">
    <source>
        <dbReference type="EMBL" id="KAJ3660200.1"/>
    </source>
</evidence>
<organism evidence="3 4">
    <name type="scientific">Zophobas morio</name>
    <dbReference type="NCBI Taxonomy" id="2755281"/>
    <lineage>
        <taxon>Eukaryota</taxon>
        <taxon>Metazoa</taxon>
        <taxon>Ecdysozoa</taxon>
        <taxon>Arthropoda</taxon>
        <taxon>Hexapoda</taxon>
        <taxon>Insecta</taxon>
        <taxon>Pterygota</taxon>
        <taxon>Neoptera</taxon>
        <taxon>Endopterygota</taxon>
        <taxon>Coleoptera</taxon>
        <taxon>Polyphaga</taxon>
        <taxon>Cucujiformia</taxon>
        <taxon>Tenebrionidae</taxon>
        <taxon>Zophobas</taxon>
    </lineage>
</organism>